<comment type="caution">
    <text evidence="1">The sequence shown here is derived from an EMBL/GenBank/DDBJ whole genome shotgun (WGS) entry which is preliminary data.</text>
</comment>
<evidence type="ECO:0000313" key="2">
    <source>
        <dbReference type="Proteomes" id="UP000829685"/>
    </source>
</evidence>
<gene>
    <name evidence="1" type="ORF">JX265_001398</name>
</gene>
<accession>A0A9P9WXN5</accession>
<proteinExistence type="predicted"/>
<organism evidence="1 2">
    <name type="scientific">Neoarthrinium moseri</name>
    <dbReference type="NCBI Taxonomy" id="1658444"/>
    <lineage>
        <taxon>Eukaryota</taxon>
        <taxon>Fungi</taxon>
        <taxon>Dikarya</taxon>
        <taxon>Ascomycota</taxon>
        <taxon>Pezizomycotina</taxon>
        <taxon>Sordariomycetes</taxon>
        <taxon>Xylariomycetidae</taxon>
        <taxon>Amphisphaeriales</taxon>
        <taxon>Apiosporaceae</taxon>
        <taxon>Neoarthrinium</taxon>
    </lineage>
</organism>
<dbReference type="Proteomes" id="UP000829685">
    <property type="component" value="Unassembled WGS sequence"/>
</dbReference>
<dbReference type="AlphaFoldDB" id="A0A9P9WXN5"/>
<name>A0A9P9WXN5_9PEZI</name>
<evidence type="ECO:0000313" key="1">
    <source>
        <dbReference type="EMBL" id="KAI1881158.1"/>
    </source>
</evidence>
<dbReference type="EMBL" id="JAFIMR010000002">
    <property type="protein sequence ID" value="KAI1881158.1"/>
    <property type="molecule type" value="Genomic_DNA"/>
</dbReference>
<sequence length="429" mass="49150">MASEDHETEHSEHEVHDEEAPWDLADYGAYHQYHDDAVGLTIEVDPLKPTRVVDIIPQVLLLLRLKKTCVGGDHQPLNEIYFRPRDLSQIAMGHPYDFPYNRWENGSMTLKPVKWTESPGTLCSSLSALTIHLQNAKLARNSRSNLLDLPVELVERILDYAIPPYSLRADIVRNIAYARSVDTTHLIIYGPRSWKQLPLLNVCQGFRVLLSRAYGTPRPDSFPFDYRKDSILIVGQHLNFFGLPEAEDGLDYSRYVDINDLSSPDHWMLNDGIIYTPHQRSRTSPTSHLVRLGPAFARKVQNIEFALDSGTIHTKRDWQAVWRFLANTFTEARIIELQFCELDECGGAGRGWKSRHDHYMAHDLWALSGLKEAIDRIGRGSSFPKLKGLDVVKVAVNCTYAWMQEFHRMSVSEWFFEQGRNKIPRLLGG</sequence>
<keyword evidence="2" id="KW-1185">Reference proteome</keyword>
<reference evidence="1" key="1">
    <citation type="submission" date="2021-03" db="EMBL/GenBank/DDBJ databases">
        <title>Revisited historic fungal species revealed as producer of novel bioactive compounds through whole genome sequencing and comparative genomics.</title>
        <authorList>
            <person name="Vignolle G.A."/>
            <person name="Hochenegger N."/>
            <person name="Mach R.L."/>
            <person name="Mach-Aigner A.R."/>
            <person name="Javad Rahimi M."/>
            <person name="Salim K.A."/>
            <person name="Chan C.M."/>
            <person name="Lim L.B.L."/>
            <person name="Cai F."/>
            <person name="Druzhinina I.S."/>
            <person name="U'Ren J.M."/>
            <person name="Derntl C."/>
        </authorList>
    </citation>
    <scope>NUCLEOTIDE SEQUENCE</scope>
    <source>
        <strain evidence="1">TUCIM 5799</strain>
    </source>
</reference>
<protein>
    <submittedName>
        <fullName evidence="1">Uncharacterized protein</fullName>
    </submittedName>
</protein>